<dbReference type="PANTHER" id="PTHR12697:SF37">
    <property type="entry name" value="CONSERVED VIRULENCE FACTOR C"/>
    <property type="match status" value="1"/>
</dbReference>
<evidence type="ECO:0000313" key="3">
    <source>
        <dbReference type="Proteomes" id="UP000315215"/>
    </source>
</evidence>
<organism evidence="2 3">
    <name type="scientific">Radiobacillus deserti</name>
    <dbReference type="NCBI Taxonomy" id="2594883"/>
    <lineage>
        <taxon>Bacteria</taxon>
        <taxon>Bacillati</taxon>
        <taxon>Bacillota</taxon>
        <taxon>Bacilli</taxon>
        <taxon>Bacillales</taxon>
        <taxon>Bacillaceae</taxon>
        <taxon>Radiobacillus</taxon>
    </lineage>
</organism>
<dbReference type="Pfam" id="PF13769">
    <property type="entry name" value="Virulence_fact"/>
    <property type="match status" value="1"/>
</dbReference>
<dbReference type="SMART" id="SM00567">
    <property type="entry name" value="EZ_HEAT"/>
    <property type="match status" value="4"/>
</dbReference>
<dbReference type="Gene3D" id="1.25.10.10">
    <property type="entry name" value="Leucine-rich Repeat Variant"/>
    <property type="match status" value="1"/>
</dbReference>
<proteinExistence type="predicted"/>
<dbReference type="Pfam" id="PF08712">
    <property type="entry name" value="Nfu_N"/>
    <property type="match status" value="1"/>
</dbReference>
<dbReference type="OrthoDB" id="420201at2"/>
<dbReference type="RefSeq" id="WP_143895183.1">
    <property type="nucleotide sequence ID" value="NZ_CP041666.1"/>
</dbReference>
<dbReference type="KEGG" id="aqt:FN924_13060"/>
<dbReference type="Gene3D" id="3.30.1370.70">
    <property type="entry name" value="Scaffold protein Nfu/NifU, N-terminal domain"/>
    <property type="match status" value="1"/>
</dbReference>
<dbReference type="PANTHER" id="PTHR12697">
    <property type="entry name" value="PBS LYASE HEAT-LIKE PROTEIN"/>
    <property type="match status" value="1"/>
</dbReference>
<dbReference type="EMBL" id="CP041666">
    <property type="protein sequence ID" value="QDP41040.1"/>
    <property type="molecule type" value="Genomic_DNA"/>
</dbReference>
<dbReference type="InterPro" id="IPR014824">
    <property type="entry name" value="Nfu/NifU_N"/>
</dbReference>
<feature type="domain" description="Scaffold protein Nfu/NifU N-terminal" evidence="1">
    <location>
        <begin position="4"/>
        <end position="91"/>
    </location>
</feature>
<sequence>MKIVSIEPTPSPHSMKINLDKSLPDGKSVNYKLDDSLEQAPSFIKQLMKIEGVKGIYHVTDFLALERQPKVAWESILPAVRNVFGQAEEMVSTPIDKHQAEDPYKEIKVLIQMYRDIPIQIKLQEGEEEHRVGLPSEFMDAVMKASADSPAFVMERKWVEQSTRYGTIEEIGKEVLEEILASYDSERLHVLVQQAIQEEPVEVAQSSETVSSLLQALDNTDWKIRYAALDKMEPSFETLPVLEKALQDEKASIRRLATAYLGMIEEPEVLPYLYKALRDKVVTVRRTAGDCLSDLGFKEAMPHMIQSLRDSNRIVRWRAAMYLFEIGDETALDALKEAADDPEFEVRMQIKLAIERIEGGEEAKGSVWHQMTQATKNKS</sequence>
<accession>A0A516KI14</accession>
<dbReference type="Pfam" id="PF13646">
    <property type="entry name" value="HEAT_2"/>
    <property type="match status" value="1"/>
</dbReference>
<dbReference type="SMART" id="SM00932">
    <property type="entry name" value="Nfu_N"/>
    <property type="match status" value="1"/>
</dbReference>
<evidence type="ECO:0000313" key="2">
    <source>
        <dbReference type="EMBL" id="QDP41040.1"/>
    </source>
</evidence>
<dbReference type="InterPro" id="IPR036498">
    <property type="entry name" value="Nfu/NifU_N_sf"/>
</dbReference>
<reference evidence="2 3" key="1">
    <citation type="submission" date="2019-07" db="EMBL/GenBank/DDBJ databases">
        <authorList>
            <person name="Li J."/>
        </authorList>
    </citation>
    <scope>NUCLEOTIDE SEQUENCE [LARGE SCALE GENOMIC DNA]</scope>
    <source>
        <strain evidence="2 3">TKL69</strain>
    </source>
</reference>
<gene>
    <name evidence="2" type="ORF">FN924_13060</name>
</gene>
<name>A0A516KI14_9BACI</name>
<evidence type="ECO:0000259" key="1">
    <source>
        <dbReference type="SMART" id="SM00932"/>
    </source>
</evidence>
<dbReference type="AlphaFoldDB" id="A0A516KI14"/>
<dbReference type="InterPro" id="IPR011989">
    <property type="entry name" value="ARM-like"/>
</dbReference>
<dbReference type="SUPFAM" id="SSF110836">
    <property type="entry name" value="Hypothetical protein SAV1430"/>
    <property type="match status" value="1"/>
</dbReference>
<dbReference type="InterPro" id="IPR016024">
    <property type="entry name" value="ARM-type_fold"/>
</dbReference>
<dbReference type="GO" id="GO:0016491">
    <property type="term" value="F:oxidoreductase activity"/>
    <property type="evidence" value="ECO:0007669"/>
    <property type="project" value="TreeGrafter"/>
</dbReference>
<keyword evidence="3" id="KW-1185">Reference proteome</keyword>
<dbReference type="InterPro" id="IPR025989">
    <property type="entry name" value="Virulence_F_dom"/>
</dbReference>
<dbReference type="InterPro" id="IPR004155">
    <property type="entry name" value="PBS_lyase_HEAT"/>
</dbReference>
<protein>
    <submittedName>
        <fullName evidence="2">Virulence factor</fullName>
    </submittedName>
</protein>
<dbReference type="Proteomes" id="UP000315215">
    <property type="component" value="Chromosome"/>
</dbReference>
<dbReference type="SUPFAM" id="SSF48371">
    <property type="entry name" value="ARM repeat"/>
    <property type="match status" value="1"/>
</dbReference>